<dbReference type="AlphaFoldDB" id="C8V6S8"/>
<dbReference type="FunCoup" id="C8V6S8">
    <property type="interactions" value="25"/>
</dbReference>
<dbReference type="InParanoid" id="C8V6S8"/>
<sequence>MDMDMGGMDMGSSDSGAQCVISMLWNWNTIDSCFLARSWHIRSRGMFAGSCIGVICLVIVLEFLRRIAREYDAFIIHRAQMRAQYLVPSAQTQPGAATPSPASESDSAIGIGNNGAGAHKTPANTSTAPAAASGPGSAAPFRVRPSLIEQFIRALLHMLQFAVAYFVMLLAMYFNGYIIICIFIGAFLGSFIFSWEYIGGGIKENDATAVTKCCG</sequence>
<name>C8V6S8_EMENI</name>
<feature type="transmembrane region" description="Helical" evidence="6">
    <location>
        <begin position="177"/>
        <end position="195"/>
    </location>
</feature>
<feature type="transmembrane region" description="Helical" evidence="6">
    <location>
        <begin position="151"/>
        <end position="171"/>
    </location>
</feature>
<reference evidence="8" key="1">
    <citation type="journal article" date="2005" name="Nature">
        <title>Sequencing of Aspergillus nidulans and comparative analysis with A. fumigatus and A. oryzae.</title>
        <authorList>
            <person name="Galagan J.E."/>
            <person name="Calvo S.E."/>
            <person name="Cuomo C."/>
            <person name="Ma L.J."/>
            <person name="Wortman J.R."/>
            <person name="Batzoglou S."/>
            <person name="Lee S.I."/>
            <person name="Basturkmen M."/>
            <person name="Spevak C.C."/>
            <person name="Clutterbuck J."/>
            <person name="Kapitonov V."/>
            <person name="Jurka J."/>
            <person name="Scazzocchio C."/>
            <person name="Farman M."/>
            <person name="Butler J."/>
            <person name="Purcell S."/>
            <person name="Harris S."/>
            <person name="Braus G.H."/>
            <person name="Draht O."/>
            <person name="Busch S."/>
            <person name="D'Enfert C."/>
            <person name="Bouchier C."/>
            <person name="Goldman G.H."/>
            <person name="Bell-Pedersen D."/>
            <person name="Griffiths-Jones S."/>
            <person name="Doonan J.H."/>
            <person name="Yu J."/>
            <person name="Vienken K."/>
            <person name="Pain A."/>
            <person name="Freitag M."/>
            <person name="Selker E.U."/>
            <person name="Archer D.B."/>
            <person name="Penalva M.A."/>
            <person name="Oakley B.R."/>
            <person name="Momany M."/>
            <person name="Tanaka T."/>
            <person name="Kumagai T."/>
            <person name="Asai K."/>
            <person name="Machida M."/>
            <person name="Nierman W.C."/>
            <person name="Denning D.W."/>
            <person name="Caddick M."/>
            <person name="Hynes M."/>
            <person name="Paoletti M."/>
            <person name="Fischer R."/>
            <person name="Miller B."/>
            <person name="Dyer P."/>
            <person name="Sachs M.S."/>
            <person name="Osmani S.A."/>
            <person name="Birren B.W."/>
        </authorList>
    </citation>
    <scope>NUCLEOTIDE SEQUENCE [LARGE SCALE GENOMIC DNA]</scope>
    <source>
        <strain evidence="8">FGSC A4 / ATCC 38163 / CBS 112.46 / NRRL 194 / M139</strain>
    </source>
</reference>
<keyword evidence="3 6" id="KW-0812">Transmembrane</keyword>
<dbReference type="PANTHER" id="PTHR12483:SF73">
    <property type="entry name" value="COPPER TRANSPORT PROTEIN CTR3"/>
    <property type="match status" value="1"/>
</dbReference>
<keyword evidence="6" id="KW-0187">Copper transport</keyword>
<dbReference type="Pfam" id="PF04145">
    <property type="entry name" value="Ctr"/>
    <property type="match status" value="1"/>
</dbReference>
<dbReference type="GeneID" id="2873237"/>
<proteinExistence type="inferred from homology"/>
<keyword evidence="6" id="KW-0186">Copper</keyword>
<evidence type="ECO:0000313" key="8">
    <source>
        <dbReference type="Proteomes" id="UP000000560"/>
    </source>
</evidence>
<protein>
    <recommendedName>
        <fullName evidence="6">Copper transport protein</fullName>
    </recommendedName>
</protein>
<dbReference type="STRING" id="227321.C8V6S8"/>
<keyword evidence="5 6" id="KW-0472">Membrane</keyword>
<evidence type="ECO:0000256" key="6">
    <source>
        <dbReference type="RuleBase" id="RU367022"/>
    </source>
</evidence>
<dbReference type="RefSeq" id="XP_050467442.1">
    <property type="nucleotide sequence ID" value="XM_050611410.1"/>
</dbReference>
<keyword evidence="6" id="KW-0406">Ion transport</keyword>
<dbReference type="EMBL" id="BN001302">
    <property type="protein sequence ID" value="CBF75328.1"/>
    <property type="molecule type" value="Genomic_DNA"/>
</dbReference>
<keyword evidence="6" id="KW-0813">Transport</keyword>
<gene>
    <name evidence="7" type="ORF">ANIA_03813</name>
</gene>
<evidence type="ECO:0000256" key="5">
    <source>
        <dbReference type="ARBA" id="ARBA00023136"/>
    </source>
</evidence>
<feature type="transmembrane region" description="Helical" evidence="6">
    <location>
        <begin position="45"/>
        <end position="64"/>
    </location>
</feature>
<dbReference type="VEuPathDB" id="FungiDB:AN3813"/>
<organism evidence="7 8">
    <name type="scientific">Emericella nidulans (strain FGSC A4 / ATCC 38163 / CBS 112.46 / NRRL 194 / M139)</name>
    <name type="common">Aspergillus nidulans</name>
    <dbReference type="NCBI Taxonomy" id="227321"/>
    <lineage>
        <taxon>Eukaryota</taxon>
        <taxon>Fungi</taxon>
        <taxon>Dikarya</taxon>
        <taxon>Ascomycota</taxon>
        <taxon>Pezizomycotina</taxon>
        <taxon>Eurotiomycetes</taxon>
        <taxon>Eurotiomycetidae</taxon>
        <taxon>Eurotiales</taxon>
        <taxon>Aspergillaceae</taxon>
        <taxon>Aspergillus</taxon>
        <taxon>Aspergillus subgen. Nidulantes</taxon>
    </lineage>
</organism>
<dbReference type="KEGG" id="ani:ANIA_03813"/>
<dbReference type="OrthoDB" id="161814at2759"/>
<keyword evidence="4 6" id="KW-1133">Transmembrane helix</keyword>
<evidence type="ECO:0000256" key="3">
    <source>
        <dbReference type="ARBA" id="ARBA00022692"/>
    </source>
</evidence>
<evidence type="ECO:0000256" key="4">
    <source>
        <dbReference type="ARBA" id="ARBA00022989"/>
    </source>
</evidence>
<comment type="subcellular location">
    <subcellularLocation>
        <location evidence="1 6">Membrane</location>
        <topology evidence="1 6">Multi-pass membrane protein</topology>
    </subcellularLocation>
</comment>
<dbReference type="HOGENOM" id="CLU_079690_0_2_1"/>
<keyword evidence="8" id="KW-1185">Reference proteome</keyword>
<comment type="similarity">
    <text evidence="2 6">Belongs to the copper transporter (Ctr) (TC 1.A.56) family. SLC31A subfamily.</text>
</comment>
<dbReference type="GO" id="GO:0016020">
    <property type="term" value="C:membrane"/>
    <property type="evidence" value="ECO:0007669"/>
    <property type="project" value="UniProtKB-SubCell"/>
</dbReference>
<evidence type="ECO:0000313" key="7">
    <source>
        <dbReference type="EMBL" id="CBF75328.1"/>
    </source>
</evidence>
<dbReference type="Proteomes" id="UP000000560">
    <property type="component" value="Chromosome II"/>
</dbReference>
<evidence type="ECO:0000256" key="2">
    <source>
        <dbReference type="ARBA" id="ARBA00006921"/>
    </source>
</evidence>
<dbReference type="eggNOG" id="KOG3386">
    <property type="taxonomic scope" value="Eukaryota"/>
</dbReference>
<evidence type="ECO:0000256" key="1">
    <source>
        <dbReference type="ARBA" id="ARBA00004141"/>
    </source>
</evidence>
<dbReference type="PANTHER" id="PTHR12483">
    <property type="entry name" value="SOLUTE CARRIER FAMILY 31 COPPER TRANSPORTERS"/>
    <property type="match status" value="1"/>
</dbReference>
<dbReference type="GO" id="GO:0005375">
    <property type="term" value="F:copper ion transmembrane transporter activity"/>
    <property type="evidence" value="ECO:0007669"/>
    <property type="project" value="UniProtKB-UniRule"/>
</dbReference>
<accession>C8V6S8</accession>
<dbReference type="InterPro" id="IPR007274">
    <property type="entry name" value="Cop_transporter"/>
</dbReference>
<dbReference type="OMA" id="ENATVCC"/>
<reference evidence="8" key="2">
    <citation type="journal article" date="2009" name="Fungal Genet. Biol.">
        <title>The 2008 update of the Aspergillus nidulans genome annotation: a community effort.</title>
        <authorList>
            <person name="Wortman J.R."/>
            <person name="Gilsenan J.M."/>
            <person name="Joardar V."/>
            <person name="Deegan J."/>
            <person name="Clutterbuck J."/>
            <person name="Andersen M.R."/>
            <person name="Archer D."/>
            <person name="Bencina M."/>
            <person name="Braus G."/>
            <person name="Coutinho P."/>
            <person name="von Dohren H."/>
            <person name="Doonan J."/>
            <person name="Driessen A.J."/>
            <person name="Durek P."/>
            <person name="Espeso E."/>
            <person name="Fekete E."/>
            <person name="Flipphi M."/>
            <person name="Estrada C.G."/>
            <person name="Geysens S."/>
            <person name="Goldman G."/>
            <person name="de Groot P.W."/>
            <person name="Hansen K."/>
            <person name="Harris S.D."/>
            <person name="Heinekamp T."/>
            <person name="Helmstaedt K."/>
            <person name="Henrissat B."/>
            <person name="Hofmann G."/>
            <person name="Homan T."/>
            <person name="Horio T."/>
            <person name="Horiuchi H."/>
            <person name="James S."/>
            <person name="Jones M."/>
            <person name="Karaffa L."/>
            <person name="Karanyi Z."/>
            <person name="Kato M."/>
            <person name="Keller N."/>
            <person name="Kelly D.E."/>
            <person name="Kiel J.A."/>
            <person name="Kim J.M."/>
            <person name="van der Klei I.J."/>
            <person name="Klis F.M."/>
            <person name="Kovalchuk A."/>
            <person name="Krasevec N."/>
            <person name="Kubicek C.P."/>
            <person name="Liu B."/>
            <person name="Maccabe A."/>
            <person name="Meyer V."/>
            <person name="Mirabito P."/>
            <person name="Miskei M."/>
            <person name="Mos M."/>
            <person name="Mullins J."/>
            <person name="Nelson D.R."/>
            <person name="Nielsen J."/>
            <person name="Oakley B.R."/>
            <person name="Osmani S.A."/>
            <person name="Pakula T."/>
            <person name="Paszewski A."/>
            <person name="Paulsen I."/>
            <person name="Pilsyk S."/>
            <person name="Pocsi I."/>
            <person name="Punt P.J."/>
            <person name="Ram A.F."/>
            <person name="Ren Q."/>
            <person name="Robellet X."/>
            <person name="Robson G."/>
            <person name="Seiboth B."/>
            <person name="van Solingen P."/>
            <person name="Specht T."/>
            <person name="Sun J."/>
            <person name="Taheri-Talesh N."/>
            <person name="Takeshita N."/>
            <person name="Ussery D."/>
            <person name="vanKuyk P.A."/>
            <person name="Visser H."/>
            <person name="van de Vondervoort P.J."/>
            <person name="de Vries R.P."/>
            <person name="Walton J."/>
            <person name="Xiang X."/>
            <person name="Xiong Y."/>
            <person name="Zeng A.P."/>
            <person name="Brandt B.W."/>
            <person name="Cornell M.J."/>
            <person name="van den Hondel C.A."/>
            <person name="Visser J."/>
            <person name="Oliver S.G."/>
            <person name="Turner G."/>
        </authorList>
    </citation>
    <scope>GENOME REANNOTATION</scope>
    <source>
        <strain evidence="8">FGSC A4 / ATCC 38163 / CBS 112.46 / NRRL 194 / M139</strain>
    </source>
</reference>